<proteinExistence type="predicted"/>
<organism evidence="3 4">
    <name type="scientific">Kosakonia oryzendophytica</name>
    <dbReference type="NCBI Taxonomy" id="1005665"/>
    <lineage>
        <taxon>Bacteria</taxon>
        <taxon>Pseudomonadati</taxon>
        <taxon>Pseudomonadota</taxon>
        <taxon>Gammaproteobacteria</taxon>
        <taxon>Enterobacterales</taxon>
        <taxon>Enterobacteriaceae</taxon>
        <taxon>Kosakonia</taxon>
    </lineage>
</organism>
<gene>
    <name evidence="3" type="ORF">GA0061071_103276</name>
</gene>
<dbReference type="OrthoDB" id="5294192at2"/>
<dbReference type="RefSeq" id="WP_061497295.1">
    <property type="nucleotide sequence ID" value="NZ_CP115659.1"/>
</dbReference>
<evidence type="ECO:0000313" key="3">
    <source>
        <dbReference type="EMBL" id="SCB97243.1"/>
    </source>
</evidence>
<evidence type="ECO:0000313" key="4">
    <source>
        <dbReference type="Proteomes" id="UP000198975"/>
    </source>
</evidence>
<dbReference type="EMBL" id="FMAY01000003">
    <property type="protein sequence ID" value="SCB97243.1"/>
    <property type="molecule type" value="Genomic_DNA"/>
</dbReference>
<sequence length="177" mass="19282">MAGKRVVMVVDMQNGVFATPRIQREQCVARINQLIAAADTVIFIQHAEAGGLEEGSAGFDLLPELNQPAGALYVTKTACDAFYKTQLESVLREQDIDAFVMCGCATDYCVDTTLKNGASRGYAITVAQDAHTTANRPAAQAATLIEHYNDVWRTLTVPGNPVRVKPVETIVHEWQTN</sequence>
<reference evidence="4" key="1">
    <citation type="submission" date="2016-08" db="EMBL/GenBank/DDBJ databases">
        <authorList>
            <person name="Varghese N."/>
            <person name="Submissions Spin"/>
        </authorList>
    </citation>
    <scope>NUCLEOTIDE SEQUENCE [LARGE SCALE GENOMIC DNA]</scope>
    <source>
        <strain evidence="4">REICA_082</strain>
    </source>
</reference>
<dbReference type="AlphaFoldDB" id="A0A1C4ARM1"/>
<feature type="domain" description="Isochorismatase-like" evidence="2">
    <location>
        <begin position="7"/>
        <end position="142"/>
    </location>
</feature>
<name>A0A1C4ARM1_9ENTR</name>
<evidence type="ECO:0000259" key="2">
    <source>
        <dbReference type="Pfam" id="PF00857"/>
    </source>
</evidence>
<dbReference type="SUPFAM" id="SSF52499">
    <property type="entry name" value="Isochorismatase-like hydrolases"/>
    <property type="match status" value="1"/>
</dbReference>
<dbReference type="Pfam" id="PF00857">
    <property type="entry name" value="Isochorismatase"/>
    <property type="match status" value="1"/>
</dbReference>
<accession>A0A1C4ARM1</accession>
<protein>
    <submittedName>
        <fullName evidence="3">Nicotinamidase-related amidase</fullName>
    </submittedName>
</protein>
<dbReference type="PANTHER" id="PTHR43540">
    <property type="entry name" value="PEROXYUREIDOACRYLATE/UREIDOACRYLATE AMIDOHYDROLASE-RELATED"/>
    <property type="match status" value="1"/>
</dbReference>
<dbReference type="Gene3D" id="3.40.50.850">
    <property type="entry name" value="Isochorismatase-like"/>
    <property type="match status" value="1"/>
</dbReference>
<dbReference type="InterPro" id="IPR050272">
    <property type="entry name" value="Isochorismatase-like_hydrls"/>
</dbReference>
<dbReference type="GO" id="GO:0016787">
    <property type="term" value="F:hydrolase activity"/>
    <property type="evidence" value="ECO:0007669"/>
    <property type="project" value="UniProtKB-KW"/>
</dbReference>
<dbReference type="InterPro" id="IPR000868">
    <property type="entry name" value="Isochorismatase-like_dom"/>
</dbReference>
<keyword evidence="1" id="KW-0378">Hydrolase</keyword>
<dbReference type="Proteomes" id="UP000198975">
    <property type="component" value="Unassembled WGS sequence"/>
</dbReference>
<dbReference type="InterPro" id="IPR036380">
    <property type="entry name" value="Isochorismatase-like_sf"/>
</dbReference>
<dbReference type="PANTHER" id="PTHR43540:SF6">
    <property type="entry name" value="ISOCHORISMATASE-LIKE DOMAIN-CONTAINING PROTEIN"/>
    <property type="match status" value="1"/>
</dbReference>
<evidence type="ECO:0000256" key="1">
    <source>
        <dbReference type="ARBA" id="ARBA00022801"/>
    </source>
</evidence>
<keyword evidence="4" id="KW-1185">Reference proteome</keyword>